<gene>
    <name evidence="2" type="ORF">CRENBAI_006777</name>
</gene>
<organism evidence="2 3">
    <name type="scientific">Crenichthys baileyi</name>
    <name type="common">White River springfish</name>
    <dbReference type="NCBI Taxonomy" id="28760"/>
    <lineage>
        <taxon>Eukaryota</taxon>
        <taxon>Metazoa</taxon>
        <taxon>Chordata</taxon>
        <taxon>Craniata</taxon>
        <taxon>Vertebrata</taxon>
        <taxon>Euteleostomi</taxon>
        <taxon>Actinopterygii</taxon>
        <taxon>Neopterygii</taxon>
        <taxon>Teleostei</taxon>
        <taxon>Neoteleostei</taxon>
        <taxon>Acanthomorphata</taxon>
        <taxon>Ovalentaria</taxon>
        <taxon>Atherinomorphae</taxon>
        <taxon>Cyprinodontiformes</taxon>
        <taxon>Goodeidae</taxon>
        <taxon>Crenichthys</taxon>
    </lineage>
</organism>
<keyword evidence="3" id="KW-1185">Reference proteome</keyword>
<dbReference type="AlphaFoldDB" id="A0AAV9SMZ1"/>
<evidence type="ECO:0000313" key="3">
    <source>
        <dbReference type="Proteomes" id="UP001311232"/>
    </source>
</evidence>
<evidence type="ECO:0000313" key="2">
    <source>
        <dbReference type="EMBL" id="KAK5622270.1"/>
    </source>
</evidence>
<name>A0AAV9SMZ1_9TELE</name>
<reference evidence="2 3" key="1">
    <citation type="submission" date="2021-06" db="EMBL/GenBank/DDBJ databases">
        <authorList>
            <person name="Palmer J.M."/>
        </authorList>
    </citation>
    <scope>NUCLEOTIDE SEQUENCE [LARGE SCALE GENOMIC DNA]</scope>
    <source>
        <strain evidence="2 3">MEX-2019</strain>
        <tissue evidence="2">Muscle</tissue>
    </source>
</reference>
<evidence type="ECO:0000256" key="1">
    <source>
        <dbReference type="SAM" id="MobiDB-lite"/>
    </source>
</evidence>
<accession>A0AAV9SMZ1</accession>
<protein>
    <submittedName>
        <fullName evidence="2">Uncharacterized protein</fullName>
    </submittedName>
</protein>
<dbReference type="Proteomes" id="UP001311232">
    <property type="component" value="Unassembled WGS sequence"/>
</dbReference>
<comment type="caution">
    <text evidence="2">The sequence shown here is derived from an EMBL/GenBank/DDBJ whole genome shotgun (WGS) entry which is preliminary data.</text>
</comment>
<sequence>MVKIFLISTNGEPQWEAEVDTSACPSPSQSVLRCSLYRPDSAQADAAPLAELNTGPLNPGVIQESGLTHTFLLHTVQRSRRVRYSPPPYPSFPHRRTKDEGPGSHFRFLHSLKYSFS</sequence>
<dbReference type="EMBL" id="JAHHUM010000152">
    <property type="protein sequence ID" value="KAK5622270.1"/>
    <property type="molecule type" value="Genomic_DNA"/>
</dbReference>
<feature type="region of interest" description="Disordered" evidence="1">
    <location>
        <begin position="83"/>
        <end position="104"/>
    </location>
</feature>
<proteinExistence type="predicted"/>